<evidence type="ECO:0000313" key="2">
    <source>
        <dbReference type="EMBL" id="VAI38147.1"/>
    </source>
</evidence>
<reference evidence="2 3" key="1">
    <citation type="submission" date="2017-09" db="EMBL/GenBank/DDBJ databases">
        <authorList>
            <consortium name="International Durum Wheat Genome Sequencing Consortium (IDWGSC)"/>
            <person name="Milanesi L."/>
        </authorList>
    </citation>
    <scope>NUCLEOTIDE SEQUENCE [LARGE SCALE GENOMIC DNA]</scope>
    <source>
        <strain evidence="3">cv. Svevo</strain>
    </source>
</reference>
<protein>
    <submittedName>
        <fullName evidence="2">Uncharacterized protein</fullName>
    </submittedName>
</protein>
<name>A0A9R1AS67_TRITD</name>
<dbReference type="EMBL" id="LT934120">
    <property type="protein sequence ID" value="VAI38147.1"/>
    <property type="molecule type" value="Genomic_DNA"/>
</dbReference>
<accession>A0A9R1AS67</accession>
<sequence>MCDSSRQDPAIWQPTLPFPSLATKGLVSAVVAMDELEPGRVGGGIYLPQGSELELGLDKGVSFSKHFFAKYELGKEVGCGHLGYTCAAKA</sequence>
<dbReference type="Proteomes" id="UP000324705">
    <property type="component" value="Chromosome 5B"/>
</dbReference>
<gene>
    <name evidence="1" type="ORF">TRITD_5Bv1G218000</name>
    <name evidence="2" type="ORF">TRITD_5Bv1G218050</name>
</gene>
<dbReference type="Gramene" id="TRITD5Bv1G218000.1">
    <property type="protein sequence ID" value="TRITD5Bv1G218000.1"/>
    <property type="gene ID" value="TRITD5Bv1G218000"/>
</dbReference>
<organism evidence="2 3">
    <name type="scientific">Triticum turgidum subsp. durum</name>
    <name type="common">Durum wheat</name>
    <name type="synonym">Triticum durum</name>
    <dbReference type="NCBI Taxonomy" id="4567"/>
    <lineage>
        <taxon>Eukaryota</taxon>
        <taxon>Viridiplantae</taxon>
        <taxon>Streptophyta</taxon>
        <taxon>Embryophyta</taxon>
        <taxon>Tracheophyta</taxon>
        <taxon>Spermatophyta</taxon>
        <taxon>Magnoliopsida</taxon>
        <taxon>Liliopsida</taxon>
        <taxon>Poales</taxon>
        <taxon>Poaceae</taxon>
        <taxon>BOP clade</taxon>
        <taxon>Pooideae</taxon>
        <taxon>Triticodae</taxon>
        <taxon>Triticeae</taxon>
        <taxon>Triticinae</taxon>
        <taxon>Triticum</taxon>
    </lineage>
</organism>
<dbReference type="Gramene" id="TRITD5Bv1G218050.1">
    <property type="protein sequence ID" value="TRITD5Bv1G218050.1"/>
    <property type="gene ID" value="TRITD5Bv1G218050"/>
</dbReference>
<evidence type="ECO:0000313" key="1">
    <source>
        <dbReference type="EMBL" id="VAI38145.1"/>
    </source>
</evidence>
<keyword evidence="3" id="KW-1185">Reference proteome</keyword>
<dbReference type="EMBL" id="LT934120">
    <property type="protein sequence ID" value="VAI38145.1"/>
    <property type="molecule type" value="Genomic_DNA"/>
</dbReference>
<dbReference type="AlphaFoldDB" id="A0A9R1AS67"/>
<proteinExistence type="predicted"/>
<evidence type="ECO:0000313" key="3">
    <source>
        <dbReference type="Proteomes" id="UP000324705"/>
    </source>
</evidence>